<evidence type="ECO:0000259" key="5">
    <source>
        <dbReference type="Pfam" id="PF17954"/>
    </source>
</evidence>
<evidence type="ECO:0000256" key="3">
    <source>
        <dbReference type="RuleBase" id="RU003457"/>
    </source>
</evidence>
<comment type="caution">
    <text evidence="6">The sequence shown here is derived from an EMBL/GenBank/DDBJ whole genome shotgun (WGS) entry which is preliminary data.</text>
</comment>
<dbReference type="RefSeq" id="WP_133584637.1">
    <property type="nucleotide sequence ID" value="NZ_SNYV01000014.1"/>
</dbReference>
<keyword evidence="2" id="KW-0408">Iron</keyword>
<dbReference type="Pfam" id="PF17954">
    <property type="entry name" value="Pirin_C_2"/>
    <property type="match status" value="1"/>
</dbReference>
<evidence type="ECO:0000313" key="6">
    <source>
        <dbReference type="EMBL" id="TDQ76970.1"/>
    </source>
</evidence>
<protein>
    <recommendedName>
        <fullName evidence="8">Pirin family protein</fullName>
    </recommendedName>
</protein>
<comment type="cofactor">
    <cofactor evidence="2">
        <name>Fe cation</name>
        <dbReference type="ChEBI" id="CHEBI:24875"/>
    </cofactor>
    <text evidence="2">Binds 1 Fe cation per subunit.</text>
</comment>
<evidence type="ECO:0000256" key="2">
    <source>
        <dbReference type="PIRSR" id="PIRSR006232-1"/>
    </source>
</evidence>
<keyword evidence="7" id="KW-1185">Reference proteome</keyword>
<feature type="binding site" evidence="2">
    <location>
        <position position="103"/>
    </location>
    <ligand>
        <name>Fe cation</name>
        <dbReference type="ChEBI" id="CHEBI:24875"/>
    </ligand>
</feature>
<dbReference type="InterPro" id="IPR041602">
    <property type="entry name" value="Quercetinase_C"/>
</dbReference>
<feature type="domain" description="Quercetin 2,3-dioxygenase C-terminal cupin" evidence="5">
    <location>
        <begin position="148"/>
        <end position="234"/>
    </location>
</feature>
<dbReference type="InterPro" id="IPR012093">
    <property type="entry name" value="Pirin"/>
</dbReference>
<evidence type="ECO:0000256" key="1">
    <source>
        <dbReference type="ARBA" id="ARBA00008416"/>
    </source>
</evidence>
<comment type="similarity">
    <text evidence="1 3">Belongs to the pirin family.</text>
</comment>
<evidence type="ECO:0008006" key="8">
    <source>
        <dbReference type="Google" id="ProtNLM"/>
    </source>
</evidence>
<feature type="binding site" evidence="2">
    <location>
        <position position="61"/>
    </location>
    <ligand>
        <name>Fe cation</name>
        <dbReference type="ChEBI" id="CHEBI:24875"/>
    </ligand>
</feature>
<dbReference type="PIRSF" id="PIRSF006232">
    <property type="entry name" value="Pirin"/>
    <property type="match status" value="1"/>
</dbReference>
<dbReference type="CDD" id="cd02910">
    <property type="entry name" value="cupin_Yhhw_N"/>
    <property type="match status" value="1"/>
</dbReference>
<organism evidence="6 7">
    <name type="scientific">Sphingobacterium yanglingense</name>
    <dbReference type="NCBI Taxonomy" id="1437280"/>
    <lineage>
        <taxon>Bacteria</taxon>
        <taxon>Pseudomonadati</taxon>
        <taxon>Bacteroidota</taxon>
        <taxon>Sphingobacteriia</taxon>
        <taxon>Sphingobacteriales</taxon>
        <taxon>Sphingobacteriaceae</taxon>
        <taxon>Sphingobacterium</taxon>
    </lineage>
</organism>
<feature type="domain" description="Pirin N-terminal" evidence="4">
    <location>
        <begin position="14"/>
        <end position="121"/>
    </location>
</feature>
<feature type="binding site" evidence="2">
    <location>
        <position position="59"/>
    </location>
    <ligand>
        <name>Fe cation</name>
        <dbReference type="ChEBI" id="CHEBI:24875"/>
    </ligand>
</feature>
<keyword evidence="2" id="KW-0479">Metal-binding</keyword>
<accession>A0A4R6WGS5</accession>
<name>A0A4R6WGS5_9SPHI</name>
<sequence>MAHTILYRSDSRGHADHGWLKSAHTFSFAGYYDPERIHFGALRVFNDDYVTGGNGFGRHPHDNMEIISIPLEGTLAHQDSMGNSGTIEPGEIQVMSAGTGIQHSEFNANEAEAVQFLQIWLFPNKQNVEPRYDQIRVDPANRRNKLQQIVSPNKEDEGAWIHQDAWFHRTDLDEGKAIDYVLKGEGNGVFVFVLEGEVQVDETTLHRRDAVGITDTNSITLQAKKESSLLLIEVPML</sequence>
<dbReference type="InterPro" id="IPR014710">
    <property type="entry name" value="RmlC-like_jellyroll"/>
</dbReference>
<evidence type="ECO:0000259" key="4">
    <source>
        <dbReference type="Pfam" id="PF02678"/>
    </source>
</evidence>
<reference evidence="6 7" key="1">
    <citation type="submission" date="2019-03" db="EMBL/GenBank/DDBJ databases">
        <title>Genomic Encyclopedia of Archaeal and Bacterial Type Strains, Phase II (KMG-II): from individual species to whole genera.</title>
        <authorList>
            <person name="Goeker M."/>
        </authorList>
    </citation>
    <scope>NUCLEOTIDE SEQUENCE [LARGE SCALE GENOMIC DNA]</scope>
    <source>
        <strain evidence="6 7">DSM 28353</strain>
    </source>
</reference>
<dbReference type="InterPro" id="IPR011051">
    <property type="entry name" value="RmlC_Cupin_sf"/>
</dbReference>
<dbReference type="Gene3D" id="2.60.120.10">
    <property type="entry name" value="Jelly Rolls"/>
    <property type="match status" value="2"/>
</dbReference>
<dbReference type="Pfam" id="PF02678">
    <property type="entry name" value="Pirin"/>
    <property type="match status" value="1"/>
</dbReference>
<feature type="binding site" evidence="2">
    <location>
        <position position="105"/>
    </location>
    <ligand>
        <name>Fe cation</name>
        <dbReference type="ChEBI" id="CHEBI:24875"/>
    </ligand>
</feature>
<dbReference type="GO" id="GO:0046872">
    <property type="term" value="F:metal ion binding"/>
    <property type="evidence" value="ECO:0007669"/>
    <property type="project" value="UniProtKB-KW"/>
</dbReference>
<proteinExistence type="inferred from homology"/>
<dbReference type="OrthoDB" id="321327at2"/>
<dbReference type="SUPFAM" id="SSF51182">
    <property type="entry name" value="RmlC-like cupins"/>
    <property type="match status" value="1"/>
</dbReference>
<gene>
    <name evidence="6" type="ORF">CLV99_2361</name>
</gene>
<dbReference type="Proteomes" id="UP000295292">
    <property type="component" value="Unassembled WGS sequence"/>
</dbReference>
<dbReference type="InterPro" id="IPR003829">
    <property type="entry name" value="Pirin_N_dom"/>
</dbReference>
<dbReference type="PANTHER" id="PTHR43212:SF3">
    <property type="entry name" value="QUERCETIN 2,3-DIOXYGENASE"/>
    <property type="match status" value="1"/>
</dbReference>
<dbReference type="PANTHER" id="PTHR43212">
    <property type="entry name" value="QUERCETIN 2,3-DIOXYGENASE"/>
    <property type="match status" value="1"/>
</dbReference>
<evidence type="ECO:0000313" key="7">
    <source>
        <dbReference type="Proteomes" id="UP000295292"/>
    </source>
</evidence>
<dbReference type="EMBL" id="SNYV01000014">
    <property type="protein sequence ID" value="TDQ76970.1"/>
    <property type="molecule type" value="Genomic_DNA"/>
</dbReference>
<dbReference type="AlphaFoldDB" id="A0A4R6WGS5"/>